<reference evidence="2 3" key="1">
    <citation type="journal article" date="2018" name="J. Biol. Chem.">
        <title>Discovery of the actinoplanic acid pathway in Streptomyces rapamycinicus reveals a genetically conserved synergism with rapamycin.</title>
        <authorList>
            <person name="Mrak P."/>
            <person name="Krastel P."/>
            <person name="Pivk Lukancic P."/>
            <person name="Tao J."/>
            <person name="Pistorius D."/>
            <person name="Moore C.M."/>
        </authorList>
    </citation>
    <scope>NUCLEOTIDE SEQUENCE [LARGE SCALE GENOMIC DNA]</scope>
    <source>
        <strain evidence="2 3">NRRL 5491</strain>
    </source>
</reference>
<gene>
    <name evidence="2" type="ORF">D3C57_120125</name>
</gene>
<dbReference type="Gene3D" id="2.60.120.200">
    <property type="match status" value="1"/>
</dbReference>
<dbReference type="Gene3D" id="2.60.120.260">
    <property type="entry name" value="Galactose-binding domain-like"/>
    <property type="match status" value="1"/>
</dbReference>
<dbReference type="Proteomes" id="UP000281594">
    <property type="component" value="Unassembled WGS sequence"/>
</dbReference>
<organism evidence="2 3">
    <name type="scientific">Streptomyces rapamycinicus (strain ATCC 29253 / DSM 41530 / NRRL 5491 / AYB-994)</name>
    <name type="common">Streptomyces hygroscopicus (strain ATCC 29253)</name>
    <dbReference type="NCBI Taxonomy" id="1343740"/>
    <lineage>
        <taxon>Bacteria</taxon>
        <taxon>Bacillati</taxon>
        <taxon>Actinomycetota</taxon>
        <taxon>Actinomycetes</taxon>
        <taxon>Kitasatosporales</taxon>
        <taxon>Streptomycetaceae</taxon>
        <taxon>Streptomyces</taxon>
        <taxon>Streptomyces violaceusniger group</taxon>
    </lineage>
</organism>
<evidence type="ECO:0000313" key="3">
    <source>
        <dbReference type="Proteomes" id="UP000281594"/>
    </source>
</evidence>
<dbReference type="AlphaFoldDB" id="A0A0A0NG20"/>
<comment type="caution">
    <text evidence="2">The sequence shown here is derived from an EMBL/GenBank/DDBJ whole genome shotgun (WGS) entry which is preliminary data.</text>
</comment>
<dbReference type="RefSeq" id="WP_020869631.1">
    <property type="nucleotide sequence ID" value="NC_022785.1"/>
</dbReference>
<feature type="region of interest" description="Disordered" evidence="1">
    <location>
        <begin position="93"/>
        <end position="119"/>
    </location>
</feature>
<dbReference type="InterPro" id="IPR013320">
    <property type="entry name" value="ConA-like_dom_sf"/>
</dbReference>
<dbReference type="STRING" id="1343740.M271_23405"/>
<sequence>MIRIAVEAAFGYAPTAASVTWTDITDWVHLGEGVKIDRGASDELAETQPATAALVLDNSDGRFTSGNASSPYYPDVRRNCPIRIQEATTAKNLVRHPSFQDATGDQDSSGWDDGSTPPLSSFNSQVHWHTGGWSHLINWTDTGTGGLYGQTLYGLNIGQAHTASAWVWVPAGDPPVRLVIDNTTAGAPSTTTGAWTQISVTWTTTAAVHRLDFTTSVTSPVTGDQAWVDDVQVEEGTAPTSFDSDGARLHPRFRGMVNQWPISWNGMLSKVTITATDLFKWLARLPQLQPLLVEEVLQLGPVAYYPMSEPADSTTAGDISGLGAGSLGQVQGGTGGTVTFGDAAGPPATGQTTAQLTPVSATAGRYLRGDLGPQTEASVNPLFVEAWFQTTTRGRLICALASKDGQYQLHFLLDSGTGQLDIEYTSSDLPRTSVSVATPALDDGQWHHLVYDEFNAQVYLDHTVPGYAVTVDKMLQLRTLWAGGYGAARIWSGALAHIAVHLSSTTYALSEYLDHYEAGTTGFAGEDAGARMQRLAGYAGIGTVTTSGSFDEMASQGEGGKSALEMMREVEATESGRLLSDRQDAALVFQGRDLRYNPVPAITLAYADLETGGVEFADDDQKLVNYATGARPGGATQTITDPDSIATFGRYEQSITVLKNDDDRVISALRWMVHRYANPLPELRQIAVEAYSLPLATYRALLDADVSTAITITGLPPEAPAPETTAFVEGYSETITLAGHQIDIHTSAADTDTVWILGDPTYSALGLTTRLAY</sequence>
<dbReference type="KEGG" id="src:M271_23405"/>
<proteinExistence type="predicted"/>
<dbReference type="EMBL" id="QYCY01000001">
    <property type="protein sequence ID" value="RLV80728.1"/>
    <property type="molecule type" value="Genomic_DNA"/>
</dbReference>
<protein>
    <submittedName>
        <fullName evidence="2">Uncharacterized protein</fullName>
    </submittedName>
</protein>
<feature type="compositionally biased region" description="Low complexity" evidence="1">
    <location>
        <begin position="105"/>
        <end position="115"/>
    </location>
</feature>
<accession>A0A0A0NG20</accession>
<evidence type="ECO:0000256" key="1">
    <source>
        <dbReference type="SAM" id="MobiDB-lite"/>
    </source>
</evidence>
<name>A0A0A0NG20_STRRN</name>
<dbReference type="SUPFAM" id="SSF49899">
    <property type="entry name" value="Concanavalin A-like lectins/glucanases"/>
    <property type="match status" value="1"/>
</dbReference>
<evidence type="ECO:0000313" key="2">
    <source>
        <dbReference type="EMBL" id="RLV80728.1"/>
    </source>
</evidence>
<dbReference type="HOGENOM" id="CLU_343851_0_0_11"/>